<organism evidence="15 16">
    <name type="scientific">Glutinoglossum americanum</name>
    <dbReference type="NCBI Taxonomy" id="1670608"/>
    <lineage>
        <taxon>Eukaryota</taxon>
        <taxon>Fungi</taxon>
        <taxon>Dikarya</taxon>
        <taxon>Ascomycota</taxon>
        <taxon>Pezizomycotina</taxon>
        <taxon>Geoglossomycetes</taxon>
        <taxon>Geoglossales</taxon>
        <taxon>Geoglossaceae</taxon>
        <taxon>Glutinoglossum</taxon>
    </lineage>
</organism>
<dbReference type="GO" id="GO:0005576">
    <property type="term" value="C:extracellular region"/>
    <property type="evidence" value="ECO:0007669"/>
    <property type="project" value="UniProtKB-SubCell"/>
</dbReference>
<keyword evidence="16" id="KW-1185">Reference proteome</keyword>
<dbReference type="Gene3D" id="2.40.70.10">
    <property type="entry name" value="Acid Proteases"/>
    <property type="match status" value="2"/>
</dbReference>
<dbReference type="Proteomes" id="UP000698800">
    <property type="component" value="Unassembled WGS sequence"/>
</dbReference>
<feature type="disulfide bond" evidence="11">
    <location>
        <begin position="326"/>
        <end position="363"/>
    </location>
</feature>
<dbReference type="InterPro" id="IPR034163">
    <property type="entry name" value="Aspergillopepsin-like_cat_dom"/>
</dbReference>
<proteinExistence type="inferred from homology"/>
<evidence type="ECO:0000256" key="13">
    <source>
        <dbReference type="SAM" id="SignalP"/>
    </source>
</evidence>
<dbReference type="EMBL" id="JAGHQL010000230">
    <property type="protein sequence ID" value="KAH0536152.1"/>
    <property type="molecule type" value="Genomic_DNA"/>
</dbReference>
<keyword evidence="5 13" id="KW-0732">Signal</keyword>
<dbReference type="InterPro" id="IPR001461">
    <property type="entry name" value="Aspartic_peptidase_A1"/>
</dbReference>
<dbReference type="PRINTS" id="PR00792">
    <property type="entry name" value="PEPSIN"/>
</dbReference>
<keyword evidence="4 12" id="KW-0645">Protease</keyword>
<dbReference type="GO" id="GO:0006508">
    <property type="term" value="P:proteolysis"/>
    <property type="evidence" value="ECO:0007669"/>
    <property type="project" value="UniProtKB-KW"/>
</dbReference>
<comment type="caution">
    <text evidence="15">The sequence shown here is derived from an EMBL/GenBank/DDBJ whole genome shotgun (WGS) entry which is preliminary data.</text>
</comment>
<dbReference type="PROSITE" id="PS00141">
    <property type="entry name" value="ASP_PROTEASE"/>
    <property type="match status" value="1"/>
</dbReference>
<evidence type="ECO:0000256" key="1">
    <source>
        <dbReference type="ARBA" id="ARBA00004613"/>
    </source>
</evidence>
<evidence type="ECO:0000256" key="11">
    <source>
        <dbReference type="PIRSR" id="PIRSR601461-2"/>
    </source>
</evidence>
<comment type="similarity">
    <text evidence="2 12">Belongs to the peptidase A1 family.</text>
</comment>
<evidence type="ECO:0000313" key="15">
    <source>
        <dbReference type="EMBL" id="KAH0536152.1"/>
    </source>
</evidence>
<keyword evidence="7 12" id="KW-0378">Hydrolase</keyword>
<dbReference type="InterPro" id="IPR033121">
    <property type="entry name" value="PEPTIDASE_A1"/>
</dbReference>
<dbReference type="PANTHER" id="PTHR47966">
    <property type="entry name" value="BETA-SITE APP-CLEAVING ENZYME, ISOFORM A-RELATED"/>
    <property type="match status" value="1"/>
</dbReference>
<evidence type="ECO:0000256" key="2">
    <source>
        <dbReference type="ARBA" id="ARBA00007447"/>
    </source>
</evidence>
<keyword evidence="3" id="KW-0964">Secreted</keyword>
<evidence type="ECO:0000256" key="10">
    <source>
        <dbReference type="PIRSR" id="PIRSR601461-1"/>
    </source>
</evidence>
<evidence type="ECO:0000313" key="16">
    <source>
        <dbReference type="Proteomes" id="UP000698800"/>
    </source>
</evidence>
<dbReference type="InterPro" id="IPR021109">
    <property type="entry name" value="Peptidase_aspartic_dom_sf"/>
</dbReference>
<dbReference type="FunFam" id="2.40.70.10:FF:000026">
    <property type="entry name" value="Endothiapepsin"/>
    <property type="match status" value="1"/>
</dbReference>
<feature type="signal peptide" evidence="13">
    <location>
        <begin position="1"/>
        <end position="19"/>
    </location>
</feature>
<dbReference type="InterPro" id="IPR001969">
    <property type="entry name" value="Aspartic_peptidase_AS"/>
</dbReference>
<evidence type="ECO:0000256" key="5">
    <source>
        <dbReference type="ARBA" id="ARBA00022729"/>
    </source>
</evidence>
<gene>
    <name evidence="15" type="ORF">FGG08_006956</name>
</gene>
<evidence type="ECO:0000256" key="12">
    <source>
        <dbReference type="RuleBase" id="RU000454"/>
    </source>
</evidence>
<evidence type="ECO:0000256" key="9">
    <source>
        <dbReference type="ARBA" id="ARBA00023180"/>
    </source>
</evidence>
<feature type="chain" id="PRO_5040418003" description="Peptidase A1 domain-containing protein" evidence="13">
    <location>
        <begin position="20"/>
        <end position="418"/>
    </location>
</feature>
<feature type="active site" evidence="10">
    <location>
        <position position="291"/>
    </location>
</feature>
<name>A0A9P8HRP1_9PEZI</name>
<keyword evidence="8" id="KW-0865">Zymogen</keyword>
<dbReference type="OrthoDB" id="2747330at2759"/>
<accession>A0A9P8HRP1</accession>
<evidence type="ECO:0000256" key="4">
    <source>
        <dbReference type="ARBA" id="ARBA00022670"/>
    </source>
</evidence>
<dbReference type="Pfam" id="PF00026">
    <property type="entry name" value="Asp"/>
    <property type="match status" value="1"/>
</dbReference>
<dbReference type="GO" id="GO:0004190">
    <property type="term" value="F:aspartic-type endopeptidase activity"/>
    <property type="evidence" value="ECO:0007669"/>
    <property type="project" value="UniProtKB-KW"/>
</dbReference>
<dbReference type="CDD" id="cd06097">
    <property type="entry name" value="Aspergillopepsin_like"/>
    <property type="match status" value="1"/>
</dbReference>
<feature type="active site" evidence="10">
    <location>
        <position position="107"/>
    </location>
</feature>
<feature type="domain" description="Peptidase A1" evidence="14">
    <location>
        <begin position="91"/>
        <end position="400"/>
    </location>
</feature>
<reference evidence="15" key="1">
    <citation type="submission" date="2021-03" db="EMBL/GenBank/DDBJ databases">
        <title>Comparative genomics and phylogenomic investigation of the class Geoglossomycetes provide insights into ecological specialization and systematics.</title>
        <authorList>
            <person name="Melie T."/>
            <person name="Pirro S."/>
            <person name="Miller A.N."/>
            <person name="Quandt A."/>
        </authorList>
    </citation>
    <scope>NUCLEOTIDE SEQUENCE</scope>
    <source>
        <strain evidence="15">GBOQ0MN5Z8</strain>
    </source>
</reference>
<keyword evidence="11" id="KW-1015">Disulfide bond</keyword>
<dbReference type="PANTHER" id="PTHR47966:SF23">
    <property type="entry name" value="ASPARTIC ENDOPEPTIDASE, PUTATIVE (AFU_ORTHOLOGUE AFUA_2G15950)-RELATED"/>
    <property type="match status" value="1"/>
</dbReference>
<evidence type="ECO:0000256" key="8">
    <source>
        <dbReference type="ARBA" id="ARBA00023145"/>
    </source>
</evidence>
<dbReference type="SUPFAM" id="SSF50630">
    <property type="entry name" value="Acid proteases"/>
    <property type="match status" value="1"/>
</dbReference>
<keyword evidence="9" id="KW-0325">Glycoprotein</keyword>
<dbReference type="PROSITE" id="PS51767">
    <property type="entry name" value="PEPTIDASE_A1"/>
    <property type="match status" value="1"/>
</dbReference>
<protein>
    <recommendedName>
        <fullName evidence="14">Peptidase A1 domain-containing protein</fullName>
    </recommendedName>
</protein>
<keyword evidence="6 12" id="KW-0064">Aspartyl protease</keyword>
<evidence type="ECO:0000256" key="6">
    <source>
        <dbReference type="ARBA" id="ARBA00022750"/>
    </source>
</evidence>
<sequence>MQLLSSILFLSCLVNVILAAPVAEPPQKRQPGSFKVKRVRNPHFEPNGPAELKRAYGKYGFSRPTSFDRRLAPRNGTGKVENAPVFKDKEFLSPVTIGGQDFLLNFDTGSSDLWVFSTLMPSDQAVGHKLFDHTKSPTFQPLKGQRFAITYGDASFAQGVVGTDTVDIGGATVQSQAVELATNVSDSFVVDTASQGLVGLAFSQLNKVRPSKQKTFFDNVLSTLNAPVLSADLKHGTPGSYEFGNIDTSNFVGDLTFTDVDATTGFWTFNPSSFVIGGQSQGTTGTTAIVDTGTTLMLIDPESVKAYYSGVKGAVNDTENGFVFPCGQKLPDLGVEIEGKNFTIPGDLIDFGQIGRGANSNICFGGIQEIPRPPMIFGDVFMKAVFVVFDAGTPPKLGFAEQDLSAQGAPGTASPIGG</sequence>
<dbReference type="AlphaFoldDB" id="A0A9P8HRP1"/>
<evidence type="ECO:0000256" key="7">
    <source>
        <dbReference type="ARBA" id="ARBA00022801"/>
    </source>
</evidence>
<evidence type="ECO:0000259" key="14">
    <source>
        <dbReference type="PROSITE" id="PS51767"/>
    </source>
</evidence>
<comment type="subcellular location">
    <subcellularLocation>
        <location evidence="1">Secreted</location>
    </subcellularLocation>
</comment>
<evidence type="ECO:0000256" key="3">
    <source>
        <dbReference type="ARBA" id="ARBA00022525"/>
    </source>
</evidence>